<dbReference type="AlphaFoldDB" id="A0A4Q7ASL1"/>
<comment type="caution">
    <text evidence="3">The sequence shown here is derived from an EMBL/GenBank/DDBJ whole genome shotgun (WGS) entry which is preliminary data.</text>
</comment>
<evidence type="ECO:0000313" key="4">
    <source>
        <dbReference type="Proteomes" id="UP000293483"/>
    </source>
</evidence>
<feature type="domain" description="G" evidence="2">
    <location>
        <begin position="39"/>
        <end position="149"/>
    </location>
</feature>
<dbReference type="GO" id="GO:0005737">
    <property type="term" value="C:cytoplasm"/>
    <property type="evidence" value="ECO:0007669"/>
    <property type="project" value="TreeGrafter"/>
</dbReference>
<dbReference type="Pfam" id="PF01926">
    <property type="entry name" value="MMR_HSR1"/>
    <property type="match status" value="1"/>
</dbReference>
<dbReference type="GO" id="GO:0030488">
    <property type="term" value="P:tRNA methylation"/>
    <property type="evidence" value="ECO:0007669"/>
    <property type="project" value="TreeGrafter"/>
</dbReference>
<dbReference type="EMBL" id="SGSU01000013">
    <property type="protein sequence ID" value="RZG65918.1"/>
    <property type="molecule type" value="Genomic_DNA"/>
</dbReference>
<dbReference type="PANTHER" id="PTHR42714">
    <property type="entry name" value="TRNA MODIFICATION GTPASE GTPBP3"/>
    <property type="match status" value="1"/>
</dbReference>
<organism evidence="3 4">
    <name type="scientific">Acinetobacter bouvetii</name>
    <dbReference type="NCBI Taxonomy" id="202951"/>
    <lineage>
        <taxon>Bacteria</taxon>
        <taxon>Pseudomonadati</taxon>
        <taxon>Pseudomonadota</taxon>
        <taxon>Gammaproteobacteria</taxon>
        <taxon>Moraxellales</taxon>
        <taxon>Moraxellaceae</taxon>
        <taxon>Acinetobacter</taxon>
    </lineage>
</organism>
<dbReference type="InterPro" id="IPR027417">
    <property type="entry name" value="P-loop_NTPase"/>
</dbReference>
<dbReference type="Gene3D" id="3.40.50.300">
    <property type="entry name" value="P-loop containing nucleotide triphosphate hydrolases"/>
    <property type="match status" value="1"/>
</dbReference>
<dbReference type="PANTHER" id="PTHR42714:SF6">
    <property type="entry name" value="TRANSLATION INITIATION FACTOR IF-2"/>
    <property type="match status" value="1"/>
</dbReference>
<reference evidence="3 4" key="1">
    <citation type="submission" date="2019-02" db="EMBL/GenBank/DDBJ databases">
        <title>The Batch Genome Submission of Acinetobacter spp. strains.</title>
        <authorList>
            <person name="Qin J."/>
            <person name="Hu Y."/>
            <person name="Ye H."/>
            <person name="Wei L."/>
            <person name="Feng Y."/>
            <person name="Zong Z."/>
        </authorList>
    </citation>
    <scope>NUCLEOTIDE SEQUENCE [LARGE SCALE GENOMIC DNA]</scope>
    <source>
        <strain evidence="3 4">WCHABo060081</strain>
    </source>
</reference>
<evidence type="ECO:0000259" key="2">
    <source>
        <dbReference type="Pfam" id="PF01926"/>
    </source>
</evidence>
<feature type="coiled-coil region" evidence="1">
    <location>
        <begin position="381"/>
        <end position="418"/>
    </location>
</feature>
<dbReference type="Proteomes" id="UP000293483">
    <property type="component" value="Unassembled WGS sequence"/>
</dbReference>
<sequence>MDIHTFDAAIHEILAVLPEYNMPLARLRAIVQAGQLPTVTVIGKYNHGKSRLLNELIGDDIFSVADKRETVTLSEHLQHNIRWLDAPGLDADVATIDDQHAQDAMWNKADIRLMIHSVREGEFDPYELRLFQQFEQDAVQTQRQSVLVLTQIDQIPDQTVLAHIIDSIQKQAPAATVLPVSATRHRQGIENSKTLLVQRSGIPELQQTLSRVIEKVPAVRQFETNKIFTDLTAQLSQLQQTTQANIQQLSATLDHQRQAFEHDLNQVLDKVREDLQPILHVSGQDDSLEPDSFANMYKVTAGKRDRNRIQVAYSRACIEINSHLVRYGVVSLPDTQKSNVRSLDTVMVAVMGISVKLRKDLKLIFEDESGRQRLGREFAHYFEVSADRMHLKEQLQDLQQQLQQIQQAQHASATLELAS</sequence>
<dbReference type="SUPFAM" id="SSF52540">
    <property type="entry name" value="P-loop containing nucleoside triphosphate hydrolases"/>
    <property type="match status" value="1"/>
</dbReference>
<dbReference type="GO" id="GO:0005525">
    <property type="term" value="F:GTP binding"/>
    <property type="evidence" value="ECO:0007669"/>
    <property type="project" value="InterPro"/>
</dbReference>
<evidence type="ECO:0000313" key="3">
    <source>
        <dbReference type="EMBL" id="RZG65918.1"/>
    </source>
</evidence>
<keyword evidence="1" id="KW-0175">Coiled coil</keyword>
<evidence type="ECO:0000256" key="1">
    <source>
        <dbReference type="SAM" id="Coils"/>
    </source>
</evidence>
<proteinExistence type="predicted"/>
<dbReference type="RefSeq" id="WP_130146692.1">
    <property type="nucleotide sequence ID" value="NZ_SGSU01000013.1"/>
</dbReference>
<protein>
    <recommendedName>
        <fullName evidence="2">G domain-containing protein</fullName>
    </recommendedName>
</protein>
<name>A0A4Q7ASL1_9GAMM</name>
<gene>
    <name evidence="3" type="ORF">EXE25_12225</name>
</gene>
<dbReference type="GO" id="GO:0002098">
    <property type="term" value="P:tRNA wobble uridine modification"/>
    <property type="evidence" value="ECO:0007669"/>
    <property type="project" value="TreeGrafter"/>
</dbReference>
<dbReference type="InterPro" id="IPR006073">
    <property type="entry name" value="GTP-bd"/>
</dbReference>
<accession>A0A4Q7ASL1</accession>